<evidence type="ECO:0000256" key="1">
    <source>
        <dbReference type="SAM" id="MobiDB-lite"/>
    </source>
</evidence>
<organism evidence="3 4">
    <name type="scientific">Lentzea indica</name>
    <dbReference type="NCBI Taxonomy" id="2604800"/>
    <lineage>
        <taxon>Bacteria</taxon>
        <taxon>Bacillati</taxon>
        <taxon>Actinomycetota</taxon>
        <taxon>Actinomycetes</taxon>
        <taxon>Pseudonocardiales</taxon>
        <taxon>Pseudonocardiaceae</taxon>
        <taxon>Lentzea</taxon>
    </lineage>
</organism>
<evidence type="ECO:0000256" key="2">
    <source>
        <dbReference type="SAM" id="SignalP"/>
    </source>
</evidence>
<dbReference type="EMBL" id="VSRL01000059">
    <property type="protein sequence ID" value="NKE58626.1"/>
    <property type="molecule type" value="Genomic_DNA"/>
</dbReference>
<keyword evidence="2" id="KW-0732">Signal</keyword>
<evidence type="ECO:0000313" key="4">
    <source>
        <dbReference type="Proteomes" id="UP001515943"/>
    </source>
</evidence>
<evidence type="ECO:0000313" key="3">
    <source>
        <dbReference type="EMBL" id="NKE58626.1"/>
    </source>
</evidence>
<feature type="region of interest" description="Disordered" evidence="1">
    <location>
        <begin position="21"/>
        <end position="46"/>
    </location>
</feature>
<sequence length="174" mass="18131">MKRHLPLLVLLTGCTATPVVTTASSTPSETTTVATTSPRIDTPRKLTSDPCQLLTAADFDGPLNGPPQPYPAIPRSCLFQVGPGTEKDLMVLVAFAGAYARPDKSVEMLVGDGHSAATSCATTPDGMECTTLVAVNATESLKVVARLLNGNADQVASIVQGYAKDAFERLPVTS</sequence>
<dbReference type="RefSeq" id="WP_167975283.1">
    <property type="nucleotide sequence ID" value="NZ_VSRL01000059.1"/>
</dbReference>
<dbReference type="Proteomes" id="UP001515943">
    <property type="component" value="Unassembled WGS sequence"/>
</dbReference>
<gene>
    <name evidence="3" type="ORF">FXN61_18105</name>
</gene>
<protein>
    <submittedName>
        <fullName evidence="3">DUF3558 domain-containing protein</fullName>
    </submittedName>
</protein>
<feature type="chain" id="PRO_5045932308" evidence="2">
    <location>
        <begin position="23"/>
        <end position="174"/>
    </location>
</feature>
<name>A0ABX1FI31_9PSEU</name>
<reference evidence="3 4" key="1">
    <citation type="submission" date="2019-08" db="EMBL/GenBank/DDBJ databases">
        <title>Lentzea from Indian Himalayas.</title>
        <authorList>
            <person name="Mandal S."/>
            <person name="Mallick Gupta A."/>
            <person name="Maiti P.K."/>
            <person name="Sarkar J."/>
            <person name="Mandal S."/>
        </authorList>
    </citation>
    <scope>NUCLEOTIDE SEQUENCE [LARGE SCALE GENOMIC DNA]</scope>
    <source>
        <strain evidence="3 4">PSKA42</strain>
    </source>
</reference>
<feature type="compositionally biased region" description="Low complexity" evidence="1">
    <location>
        <begin position="21"/>
        <end position="38"/>
    </location>
</feature>
<feature type="signal peptide" evidence="2">
    <location>
        <begin position="1"/>
        <end position="22"/>
    </location>
</feature>
<comment type="caution">
    <text evidence="3">The sequence shown here is derived from an EMBL/GenBank/DDBJ whole genome shotgun (WGS) entry which is preliminary data.</text>
</comment>
<keyword evidence="4" id="KW-1185">Reference proteome</keyword>
<accession>A0ABX1FI31</accession>
<proteinExistence type="predicted"/>